<dbReference type="Gene3D" id="1.10.101.10">
    <property type="entry name" value="PGBD-like superfamily/PGBD"/>
    <property type="match status" value="1"/>
</dbReference>
<organism evidence="3 4">
    <name type="scientific">Marinovum algicola</name>
    <dbReference type="NCBI Taxonomy" id="42444"/>
    <lineage>
        <taxon>Bacteria</taxon>
        <taxon>Pseudomonadati</taxon>
        <taxon>Pseudomonadota</taxon>
        <taxon>Alphaproteobacteria</taxon>
        <taxon>Rhodobacterales</taxon>
        <taxon>Roseobacteraceae</taxon>
        <taxon>Marinovum</taxon>
    </lineage>
</organism>
<proteinExistence type="predicted"/>
<name>A0A975WDN7_9RHOB</name>
<reference evidence="3 4" key="1">
    <citation type="submission" date="2016-10" db="EMBL/GenBank/DDBJ databases">
        <authorList>
            <person name="Varghese N."/>
            <person name="Submissions S."/>
        </authorList>
    </citation>
    <scope>NUCLEOTIDE SEQUENCE [LARGE SCALE GENOMIC DNA]</scope>
    <source>
        <strain evidence="3 4">FF3</strain>
    </source>
</reference>
<comment type="caution">
    <text evidence="3">The sequence shown here is derived from an EMBL/GenBank/DDBJ whole genome shotgun (WGS) entry which is preliminary data.</text>
</comment>
<keyword evidence="4" id="KW-1185">Reference proteome</keyword>
<keyword evidence="1" id="KW-0732">Signal</keyword>
<dbReference type="PROSITE" id="PS51257">
    <property type="entry name" value="PROKAR_LIPOPROTEIN"/>
    <property type="match status" value="1"/>
</dbReference>
<evidence type="ECO:0000313" key="4">
    <source>
        <dbReference type="Proteomes" id="UP000182932"/>
    </source>
</evidence>
<dbReference type="GeneID" id="80820248"/>
<dbReference type="InterPro" id="IPR036366">
    <property type="entry name" value="PGBDSf"/>
</dbReference>
<feature type="chain" id="PRO_5037563159" evidence="1">
    <location>
        <begin position="28"/>
        <end position="182"/>
    </location>
</feature>
<evidence type="ECO:0000313" key="3">
    <source>
        <dbReference type="EMBL" id="SEK02593.1"/>
    </source>
</evidence>
<dbReference type="RefSeq" id="WP_074838543.1">
    <property type="nucleotide sequence ID" value="NZ_CATLQZ010000022.1"/>
</dbReference>
<dbReference type="EMBL" id="FNYY01000019">
    <property type="protein sequence ID" value="SEK02593.1"/>
    <property type="molecule type" value="Genomic_DNA"/>
</dbReference>
<protein>
    <submittedName>
        <fullName evidence="3">Peptidoglycan binding domain-containing protein</fullName>
    </submittedName>
</protein>
<dbReference type="InterPro" id="IPR002477">
    <property type="entry name" value="Peptidoglycan-bd-like"/>
</dbReference>
<dbReference type="InterPro" id="IPR036365">
    <property type="entry name" value="PGBD-like_sf"/>
</dbReference>
<dbReference type="Proteomes" id="UP000182932">
    <property type="component" value="Unassembled WGS sequence"/>
</dbReference>
<feature type="domain" description="Peptidoglycan binding-like" evidence="2">
    <location>
        <begin position="121"/>
        <end position="162"/>
    </location>
</feature>
<feature type="signal peptide" evidence="1">
    <location>
        <begin position="1"/>
        <end position="27"/>
    </location>
</feature>
<sequence length="182" mass="19418">MIHRTASRRACVAPLGVALCLALASCAPPPDPPTRFAFTALERARVPAPAGARPGSCWARDVTPAVLETRTAQVLEQPAILNADGSLLAPAIYATEIQQEIVTPRREYVFETLCAEEITPEFVASLQRALQVRGKYDGAISGEINPATEAALRLYQRAQGVETALLTIETARELGLAAVELG</sequence>
<dbReference type="SUPFAM" id="SSF47090">
    <property type="entry name" value="PGBD-like"/>
    <property type="match status" value="1"/>
</dbReference>
<dbReference type="Pfam" id="PF01471">
    <property type="entry name" value="PG_binding_1"/>
    <property type="match status" value="1"/>
</dbReference>
<evidence type="ECO:0000256" key="1">
    <source>
        <dbReference type="SAM" id="SignalP"/>
    </source>
</evidence>
<gene>
    <name evidence="3" type="ORF">SAMN04487940_11940</name>
</gene>
<accession>A0A975WDN7</accession>
<evidence type="ECO:0000259" key="2">
    <source>
        <dbReference type="Pfam" id="PF01471"/>
    </source>
</evidence>
<dbReference type="AlphaFoldDB" id="A0A975WDN7"/>